<sequence length="212" mass="23800">MGAKIKRPYDSTRRQQQAAETRRSIITAANELFISQGYGQTTMKQVAERAGVAVETVYAAFRTKAALLRHVWYVDFRGDEAEVTLYDRAEMQAILAEPDLRARIRRHAAFVTASNRRIAPLLEALTGAAASEPDAVAMLTEWADRRLDVATRYAHAAAATGQLGVAEEECRDVLFATMDGTLWSRFVGQRGWTDERFADWLAAMWISMLLRE</sequence>
<dbReference type="Proteomes" id="UP000824166">
    <property type="component" value="Unassembled WGS sequence"/>
</dbReference>
<proteinExistence type="predicted"/>
<dbReference type="RefSeq" id="WP_216926371.1">
    <property type="nucleotide sequence ID" value="NZ_JAHOPC010000013.1"/>
</dbReference>
<dbReference type="InterPro" id="IPR050109">
    <property type="entry name" value="HTH-type_TetR-like_transc_reg"/>
</dbReference>
<name>A0ABS6I964_9MICC</name>
<reference evidence="6 7" key="1">
    <citation type="submission" date="2021-06" db="EMBL/GenBank/DDBJ databases">
        <authorList>
            <person name="Jeong J.W."/>
        </authorList>
    </citation>
    <scope>NUCLEOTIDE SEQUENCE [LARGE SCALE GENOMIC DNA]</scope>
    <source>
        <strain evidence="6 7">MMS21-TAE1-1</strain>
    </source>
</reference>
<feature type="DNA-binding region" description="H-T-H motif" evidence="4">
    <location>
        <begin position="42"/>
        <end position="61"/>
    </location>
</feature>
<evidence type="ECO:0000256" key="1">
    <source>
        <dbReference type="ARBA" id="ARBA00023015"/>
    </source>
</evidence>
<keyword evidence="7" id="KW-1185">Reference proteome</keyword>
<gene>
    <name evidence="6" type="ORF">KSW38_18310</name>
</gene>
<feature type="domain" description="HTH tetR-type" evidence="5">
    <location>
        <begin position="19"/>
        <end position="79"/>
    </location>
</feature>
<comment type="caution">
    <text evidence="6">The sequence shown here is derived from an EMBL/GenBank/DDBJ whole genome shotgun (WGS) entry which is preliminary data.</text>
</comment>
<organism evidence="6 7">
    <name type="scientific">Paenarthrobacter aromaticivorans</name>
    <dbReference type="NCBI Taxonomy" id="2849150"/>
    <lineage>
        <taxon>Bacteria</taxon>
        <taxon>Bacillati</taxon>
        <taxon>Actinomycetota</taxon>
        <taxon>Actinomycetes</taxon>
        <taxon>Micrococcales</taxon>
        <taxon>Micrococcaceae</taxon>
        <taxon>Paenarthrobacter</taxon>
    </lineage>
</organism>
<keyword evidence="3" id="KW-0804">Transcription</keyword>
<dbReference type="EMBL" id="JAHOPC010000013">
    <property type="protein sequence ID" value="MBU8868248.1"/>
    <property type="molecule type" value="Genomic_DNA"/>
</dbReference>
<keyword evidence="1" id="KW-0805">Transcription regulation</keyword>
<protein>
    <submittedName>
        <fullName evidence="6">TetR/AcrR family transcriptional regulator</fullName>
    </submittedName>
</protein>
<dbReference type="InterPro" id="IPR001647">
    <property type="entry name" value="HTH_TetR"/>
</dbReference>
<evidence type="ECO:0000313" key="6">
    <source>
        <dbReference type="EMBL" id="MBU8868248.1"/>
    </source>
</evidence>
<evidence type="ECO:0000256" key="3">
    <source>
        <dbReference type="ARBA" id="ARBA00023163"/>
    </source>
</evidence>
<evidence type="ECO:0000256" key="2">
    <source>
        <dbReference type="ARBA" id="ARBA00023125"/>
    </source>
</evidence>
<dbReference type="PANTHER" id="PTHR30055:SF234">
    <property type="entry name" value="HTH-TYPE TRANSCRIPTIONAL REGULATOR BETI"/>
    <property type="match status" value="1"/>
</dbReference>
<accession>A0ABS6I964</accession>
<evidence type="ECO:0000259" key="5">
    <source>
        <dbReference type="PROSITE" id="PS50977"/>
    </source>
</evidence>
<dbReference type="PROSITE" id="PS50977">
    <property type="entry name" value="HTH_TETR_2"/>
    <property type="match status" value="1"/>
</dbReference>
<dbReference type="Pfam" id="PF00440">
    <property type="entry name" value="TetR_N"/>
    <property type="match status" value="1"/>
</dbReference>
<evidence type="ECO:0000256" key="4">
    <source>
        <dbReference type="PROSITE-ProRule" id="PRU00335"/>
    </source>
</evidence>
<keyword evidence="2 4" id="KW-0238">DNA-binding</keyword>
<dbReference type="PANTHER" id="PTHR30055">
    <property type="entry name" value="HTH-TYPE TRANSCRIPTIONAL REGULATOR RUTR"/>
    <property type="match status" value="1"/>
</dbReference>
<evidence type="ECO:0000313" key="7">
    <source>
        <dbReference type="Proteomes" id="UP000824166"/>
    </source>
</evidence>